<reference evidence="1 2" key="1">
    <citation type="journal article" date="2006" name="Int. J. Syst. Evol. Microbiol.">
        <title>Chryseobacterium piscium sp. nov., isolated from fish of the South Atlantic Ocean off South Africa.</title>
        <authorList>
            <person name="de Beer H."/>
            <person name="Hugo C.J."/>
            <person name="Jooste P.J."/>
            <person name="Vancanneyt M."/>
            <person name="Coenye T."/>
            <person name="Vandamme P."/>
        </authorList>
    </citation>
    <scope>NUCLEOTIDE SEQUENCE [LARGE SCALE GENOMIC DNA]</scope>
    <source>
        <strain evidence="1 2">CCUG 51923</strain>
    </source>
</reference>
<proteinExistence type="predicted"/>
<organism evidence="1 2">
    <name type="scientific">Chryseobacterium piscium</name>
    <dbReference type="NCBI Taxonomy" id="333702"/>
    <lineage>
        <taxon>Bacteria</taxon>
        <taxon>Pseudomonadati</taxon>
        <taxon>Bacteroidota</taxon>
        <taxon>Flavobacteriia</taxon>
        <taxon>Flavobacteriales</taxon>
        <taxon>Weeksellaceae</taxon>
        <taxon>Chryseobacterium group</taxon>
        <taxon>Chryseobacterium</taxon>
    </lineage>
</organism>
<evidence type="ECO:0000313" key="2">
    <source>
        <dbReference type="Proteomes" id="UP000256512"/>
    </source>
</evidence>
<comment type="caution">
    <text evidence="1">The sequence shown here is derived from an EMBL/GenBank/DDBJ whole genome shotgun (WGS) entry which is preliminary data.</text>
</comment>
<dbReference type="AlphaFoldDB" id="A0A3D9BRK2"/>
<gene>
    <name evidence="1" type="ORF">DRF62_05000</name>
</gene>
<protein>
    <submittedName>
        <fullName evidence="1">Uncharacterized protein</fullName>
    </submittedName>
</protein>
<accession>A0A3D9BRK2</accession>
<dbReference type="PROSITE" id="PS51257">
    <property type="entry name" value="PROKAR_LIPOPROTEIN"/>
    <property type="match status" value="1"/>
</dbReference>
<dbReference type="Proteomes" id="UP000256512">
    <property type="component" value="Unassembled WGS sequence"/>
</dbReference>
<evidence type="ECO:0000313" key="1">
    <source>
        <dbReference type="EMBL" id="REC55981.1"/>
    </source>
</evidence>
<sequence>MKKTILNSSILLVISFFLFSCKKPKISFDLAKQELTECSNYGLKEVTIDNDSIDKKGFAVELPIILKWEGNTPTPRKISFNNVLKYYKITKDGKRLVSLKLMKNASYKISYHIIGKQDTEIKVWTNKNGKIYKATNENCDER</sequence>
<dbReference type="RefSeq" id="WP_115949355.1">
    <property type="nucleotide sequence ID" value="NZ_QNVS01000009.1"/>
</dbReference>
<dbReference type="EMBL" id="QNVS01000009">
    <property type="protein sequence ID" value="REC55981.1"/>
    <property type="molecule type" value="Genomic_DNA"/>
</dbReference>
<keyword evidence="2" id="KW-1185">Reference proteome</keyword>
<name>A0A3D9BRK2_9FLAO</name>